<dbReference type="PATRIC" id="fig|1423733.4.peg.849"/>
<dbReference type="CDD" id="cd00009">
    <property type="entry name" value="AAA"/>
    <property type="match status" value="1"/>
</dbReference>
<gene>
    <name evidence="2" type="ORF">FC82_GL000811</name>
</gene>
<dbReference type="PANTHER" id="PTHR30050:SF4">
    <property type="entry name" value="ATP-BINDING PROTEIN RV3427C IN INSERTION SEQUENCE-RELATED"/>
    <property type="match status" value="1"/>
</dbReference>
<dbReference type="InterPro" id="IPR027417">
    <property type="entry name" value="P-loop_NTPase"/>
</dbReference>
<dbReference type="InterPro" id="IPR003593">
    <property type="entry name" value="AAA+_ATPase"/>
</dbReference>
<evidence type="ECO:0000313" key="3">
    <source>
        <dbReference type="Proteomes" id="UP000051845"/>
    </source>
</evidence>
<evidence type="ECO:0000259" key="1">
    <source>
        <dbReference type="SMART" id="SM00382"/>
    </source>
</evidence>
<reference evidence="2 3" key="1">
    <citation type="journal article" date="2015" name="Genome Announc.">
        <title>Expanding the biotechnology potential of lactobacilli through comparative genomics of 213 strains and associated genera.</title>
        <authorList>
            <person name="Sun Z."/>
            <person name="Harris H.M."/>
            <person name="McCann A."/>
            <person name="Guo C."/>
            <person name="Argimon S."/>
            <person name="Zhang W."/>
            <person name="Yang X."/>
            <person name="Jeffery I.B."/>
            <person name="Cooney J.C."/>
            <person name="Kagawa T.F."/>
            <person name="Liu W."/>
            <person name="Song Y."/>
            <person name="Salvetti E."/>
            <person name="Wrobel A."/>
            <person name="Rasinkangas P."/>
            <person name="Parkhill J."/>
            <person name="Rea M.C."/>
            <person name="O'Sullivan O."/>
            <person name="Ritari J."/>
            <person name="Douillard F.P."/>
            <person name="Paul Ross R."/>
            <person name="Yang R."/>
            <person name="Briner A.E."/>
            <person name="Felis G.E."/>
            <person name="de Vos W.M."/>
            <person name="Barrangou R."/>
            <person name="Klaenhammer T.R."/>
            <person name="Caufield P.W."/>
            <person name="Cui Y."/>
            <person name="Zhang H."/>
            <person name="O'Toole P.W."/>
        </authorList>
    </citation>
    <scope>NUCLEOTIDE SEQUENCE [LARGE SCALE GENOMIC DNA]</scope>
    <source>
        <strain evidence="2 3">DSM 20515</strain>
    </source>
</reference>
<name>A0A0R2BCP4_SECCO</name>
<dbReference type="SUPFAM" id="SSF52540">
    <property type="entry name" value="P-loop containing nucleoside triphosphate hydrolases"/>
    <property type="match status" value="1"/>
</dbReference>
<dbReference type="Proteomes" id="UP000051845">
    <property type="component" value="Unassembled WGS sequence"/>
</dbReference>
<protein>
    <submittedName>
        <fullName evidence="2">DNA replication protein DnaC</fullName>
    </submittedName>
</protein>
<dbReference type="Pfam" id="PF01695">
    <property type="entry name" value="IstB_IS21"/>
    <property type="match status" value="1"/>
</dbReference>
<dbReference type="PANTHER" id="PTHR30050">
    <property type="entry name" value="CHROMOSOMAL REPLICATION INITIATOR PROTEIN DNAA"/>
    <property type="match status" value="1"/>
</dbReference>
<organism evidence="2 3">
    <name type="scientific">Secundilactobacillus collinoides DSM 20515 = JCM 1123</name>
    <dbReference type="NCBI Taxonomy" id="1423733"/>
    <lineage>
        <taxon>Bacteria</taxon>
        <taxon>Bacillati</taxon>
        <taxon>Bacillota</taxon>
        <taxon>Bacilli</taxon>
        <taxon>Lactobacillales</taxon>
        <taxon>Lactobacillaceae</taxon>
        <taxon>Secundilactobacillus</taxon>
    </lineage>
</organism>
<dbReference type="GO" id="GO:0006260">
    <property type="term" value="P:DNA replication"/>
    <property type="evidence" value="ECO:0007669"/>
    <property type="project" value="TreeGrafter"/>
</dbReference>
<evidence type="ECO:0000313" key="2">
    <source>
        <dbReference type="EMBL" id="KRM74038.1"/>
    </source>
</evidence>
<sequence>MPEKTLDLTGIMAAIPALRNRFRNAGACPECGYDMLEAFNPDTQKAMCKPACPNCGYRVNGHVPSQREQDAEFTHEANRSDAIMYLAHTSVLTDKDVLDKNFENFHAGTVDQQKALGVAKRVAKDIGSGQPVHAVFTGSTGVGKSHLAMGILYEVLKQSNYRKKVAFIDLQELIKHMKIGFGDDNEFARYNQGTMAEISKADVVVIDDLGSEAGDGSNNYSASQFNLDTVSGIFRARENKPTIITTNRVGVDLKRIYGDRVVSRITAHVMGHTMDFTGIKDYRMNH</sequence>
<dbReference type="RefSeq" id="WP_054759846.1">
    <property type="nucleotide sequence ID" value="NZ_AYYR01000106.1"/>
</dbReference>
<proteinExistence type="predicted"/>
<dbReference type="Gene3D" id="3.40.50.300">
    <property type="entry name" value="P-loop containing nucleotide triphosphate hydrolases"/>
    <property type="match status" value="1"/>
</dbReference>
<dbReference type="EMBL" id="AYYR01000106">
    <property type="protein sequence ID" value="KRM74038.1"/>
    <property type="molecule type" value="Genomic_DNA"/>
</dbReference>
<dbReference type="AlphaFoldDB" id="A0A0R2BCP4"/>
<dbReference type="GO" id="GO:0005524">
    <property type="term" value="F:ATP binding"/>
    <property type="evidence" value="ECO:0007669"/>
    <property type="project" value="InterPro"/>
</dbReference>
<dbReference type="InterPro" id="IPR002611">
    <property type="entry name" value="IstB_ATP-bd"/>
</dbReference>
<dbReference type="SMART" id="SM00382">
    <property type="entry name" value="AAA"/>
    <property type="match status" value="1"/>
</dbReference>
<comment type="caution">
    <text evidence="2">The sequence shown here is derived from an EMBL/GenBank/DDBJ whole genome shotgun (WGS) entry which is preliminary data.</text>
</comment>
<feature type="domain" description="AAA+ ATPase" evidence="1">
    <location>
        <begin position="130"/>
        <end position="275"/>
    </location>
</feature>
<accession>A0A0R2BCP4</accession>